<dbReference type="RefSeq" id="WP_063496011.1">
    <property type="nucleotide sequence ID" value="NZ_CP014578.1"/>
</dbReference>
<organism evidence="11 12">
    <name type="scientific">Paraburkholderia phytofirmans OLGA172</name>
    <dbReference type="NCBI Taxonomy" id="1417228"/>
    <lineage>
        <taxon>Bacteria</taxon>
        <taxon>Pseudomonadati</taxon>
        <taxon>Pseudomonadota</taxon>
        <taxon>Betaproteobacteria</taxon>
        <taxon>Burkholderiales</taxon>
        <taxon>Burkholderiaceae</taxon>
        <taxon>Paraburkholderia</taxon>
    </lineage>
</organism>
<evidence type="ECO:0000256" key="5">
    <source>
        <dbReference type="ARBA" id="ARBA00022801"/>
    </source>
</evidence>
<dbReference type="AlphaFoldDB" id="A0A160FK34"/>
<proteinExistence type="inferred from homology"/>
<dbReference type="EMBL" id="CP014578">
    <property type="protein sequence ID" value="ANB72584.1"/>
    <property type="molecule type" value="Genomic_DNA"/>
</dbReference>
<dbReference type="NCBIfam" id="TIGR00073">
    <property type="entry name" value="hypB"/>
    <property type="match status" value="1"/>
</dbReference>
<evidence type="ECO:0000259" key="10">
    <source>
        <dbReference type="Pfam" id="PF02492"/>
    </source>
</evidence>
<feature type="compositionally biased region" description="Low complexity" evidence="9">
    <location>
        <begin position="25"/>
        <end position="35"/>
    </location>
</feature>
<keyword evidence="12" id="KW-1185">Reference proteome</keyword>
<evidence type="ECO:0000256" key="3">
    <source>
        <dbReference type="ARBA" id="ARBA00022723"/>
    </source>
</evidence>
<dbReference type="OrthoDB" id="9802035at2"/>
<dbReference type="GO" id="GO:0005525">
    <property type="term" value="F:GTP binding"/>
    <property type="evidence" value="ECO:0007669"/>
    <property type="project" value="UniProtKB-KW"/>
</dbReference>
<protein>
    <recommendedName>
        <fullName evidence="8">Hydrogenase maturation factor HypB</fullName>
    </recommendedName>
</protein>
<dbReference type="KEGG" id="buz:AYM40_09565"/>
<feature type="domain" description="CobW/HypB/UreG nucleotide-binding" evidence="10">
    <location>
        <begin position="176"/>
        <end position="335"/>
    </location>
</feature>
<dbReference type="PANTHER" id="PTHR30134:SF2">
    <property type="entry name" value="HYDROGENASE MATURATION FACTOR HYPB"/>
    <property type="match status" value="1"/>
</dbReference>
<dbReference type="CDD" id="cd05390">
    <property type="entry name" value="HypB"/>
    <property type="match status" value="1"/>
</dbReference>
<feature type="compositionally biased region" description="Basic residues" evidence="9">
    <location>
        <begin position="85"/>
        <end position="95"/>
    </location>
</feature>
<evidence type="ECO:0000256" key="6">
    <source>
        <dbReference type="ARBA" id="ARBA00022833"/>
    </source>
</evidence>
<dbReference type="PANTHER" id="PTHR30134">
    <property type="entry name" value="HYDROGENASE PROTEIN ASSEMBLY PROTEIN, NICKEL CHAPERONE"/>
    <property type="match status" value="1"/>
</dbReference>
<feature type="compositionally biased region" description="Basic and acidic residues" evidence="9">
    <location>
        <begin position="96"/>
        <end position="139"/>
    </location>
</feature>
<keyword evidence="4" id="KW-0547">Nucleotide-binding</keyword>
<evidence type="ECO:0000256" key="9">
    <source>
        <dbReference type="SAM" id="MobiDB-lite"/>
    </source>
</evidence>
<feature type="region of interest" description="Disordered" evidence="9">
    <location>
        <begin position="20"/>
        <end position="141"/>
    </location>
</feature>
<evidence type="ECO:0000313" key="11">
    <source>
        <dbReference type="EMBL" id="ANB72584.1"/>
    </source>
</evidence>
<keyword evidence="5" id="KW-0378">Hydrolase</keyword>
<evidence type="ECO:0000256" key="8">
    <source>
        <dbReference type="ARBA" id="ARBA00035238"/>
    </source>
</evidence>
<keyword evidence="2" id="KW-0533">Nickel</keyword>
<dbReference type="SUPFAM" id="SSF52540">
    <property type="entry name" value="P-loop containing nucleoside triphosphate hydrolases"/>
    <property type="match status" value="1"/>
</dbReference>
<dbReference type="GO" id="GO:0051604">
    <property type="term" value="P:protein maturation"/>
    <property type="evidence" value="ECO:0007669"/>
    <property type="project" value="InterPro"/>
</dbReference>
<evidence type="ECO:0000256" key="2">
    <source>
        <dbReference type="ARBA" id="ARBA00022596"/>
    </source>
</evidence>
<dbReference type="Pfam" id="PF02492">
    <property type="entry name" value="cobW"/>
    <property type="match status" value="1"/>
</dbReference>
<evidence type="ECO:0000256" key="7">
    <source>
        <dbReference type="ARBA" id="ARBA00023134"/>
    </source>
</evidence>
<keyword evidence="6" id="KW-0862">Zinc</keyword>
<evidence type="ECO:0000256" key="4">
    <source>
        <dbReference type="ARBA" id="ARBA00022741"/>
    </source>
</evidence>
<dbReference type="InterPro" id="IPR004392">
    <property type="entry name" value="Hyd_mat_HypB"/>
</dbReference>
<dbReference type="InterPro" id="IPR003495">
    <property type="entry name" value="CobW/HypB/UreG_nucleotide-bd"/>
</dbReference>
<dbReference type="InterPro" id="IPR027417">
    <property type="entry name" value="P-loop_NTPase"/>
</dbReference>
<dbReference type="Gene3D" id="3.40.50.300">
    <property type="entry name" value="P-loop containing nucleotide triphosphate hydrolases"/>
    <property type="match status" value="1"/>
</dbReference>
<accession>A0A160FK34</accession>
<keyword evidence="3" id="KW-0479">Metal-binding</keyword>
<dbReference type="STRING" id="1804984.AYM40_09565"/>
<feature type="compositionally biased region" description="Basic residues" evidence="9">
    <location>
        <begin position="57"/>
        <end position="71"/>
    </location>
</feature>
<feature type="compositionally biased region" description="Basic and acidic residues" evidence="9">
    <location>
        <begin position="44"/>
        <end position="56"/>
    </location>
</feature>
<keyword evidence="7" id="KW-0342">GTP-binding</keyword>
<dbReference type="GO" id="GO:0003924">
    <property type="term" value="F:GTPase activity"/>
    <property type="evidence" value="ECO:0007669"/>
    <property type="project" value="InterPro"/>
</dbReference>
<reference evidence="11 12" key="1">
    <citation type="journal article" date="2016" name="Gene">
        <title>PacBio SMRT assembly of a complex multi-replicon genome reveals chlorocatechol degradative operon in a region of genome plasticity.</title>
        <authorList>
            <person name="Ricker N."/>
            <person name="Shen S.Y."/>
            <person name="Goordial J."/>
            <person name="Jin S."/>
            <person name="Fulthorpe R.R."/>
        </authorList>
    </citation>
    <scope>NUCLEOTIDE SEQUENCE [LARGE SCALE GENOMIC DNA]</scope>
    <source>
        <strain evidence="11 12">OLGA172</strain>
    </source>
</reference>
<feature type="compositionally biased region" description="Basic and acidic residues" evidence="9">
    <location>
        <begin position="72"/>
        <end position="84"/>
    </location>
</feature>
<comment type="similarity">
    <text evidence="1">Belongs to the SIMIBI class G3E GTPase family. HypB/HupM subfamily.</text>
</comment>
<dbReference type="GO" id="GO:0008270">
    <property type="term" value="F:zinc ion binding"/>
    <property type="evidence" value="ECO:0007669"/>
    <property type="project" value="TreeGrafter"/>
</dbReference>
<dbReference type="GO" id="GO:0016151">
    <property type="term" value="F:nickel cation binding"/>
    <property type="evidence" value="ECO:0007669"/>
    <property type="project" value="InterPro"/>
</dbReference>
<name>A0A160FK34_9BURK</name>
<dbReference type="Proteomes" id="UP000076852">
    <property type="component" value="Chromosome 1"/>
</dbReference>
<evidence type="ECO:0000256" key="1">
    <source>
        <dbReference type="ARBA" id="ARBA00006211"/>
    </source>
</evidence>
<evidence type="ECO:0000313" key="12">
    <source>
        <dbReference type="Proteomes" id="UP000076852"/>
    </source>
</evidence>
<sequence>MCTTCGCSNTQGAAVTDLDAEEADQAQSQAQATQDGVAPGAREPAYRRVSEYEQGHAHPHPHGHSHMHGQPHSHDSQHPGDHAHSHGHSHPHGPSHSHDHEHSHLHEHEHLQDGVVEHSHAHEHSQDGDHAHEHTHAQESAHVTSITLEQDILAKNQLLAERNRGWLASRSILALNLMSSPGAGKTTLLERTIHDLCETLPLTVIEGDQATLNDAERIRATGARVVQINTGTGCHLDAEMTSRALTQLDPPMHSVVVIENVGNLVCPALFDLGEGAKVLILSVTEGEDKPIKYPHMFRACSLLLLNKIDLLPYLRFDVERCIGYARRVNPRIEVLQVSAQSGEGMEAWYAWVRGPGWAGLR</sequence>
<gene>
    <name evidence="11" type="ORF">AYM40_09565</name>
</gene>